<organism evidence="1 2">
    <name type="scientific">Kordia algicida OT-1</name>
    <dbReference type="NCBI Taxonomy" id="391587"/>
    <lineage>
        <taxon>Bacteria</taxon>
        <taxon>Pseudomonadati</taxon>
        <taxon>Bacteroidota</taxon>
        <taxon>Flavobacteriia</taxon>
        <taxon>Flavobacteriales</taxon>
        <taxon>Flavobacteriaceae</taxon>
        <taxon>Kordia</taxon>
    </lineage>
</organism>
<dbReference type="EMBL" id="ABIB01000004">
    <property type="protein sequence ID" value="EDP96427.1"/>
    <property type="molecule type" value="Genomic_DNA"/>
</dbReference>
<dbReference type="OrthoDB" id="4518480at2"/>
<evidence type="ECO:0000313" key="2">
    <source>
        <dbReference type="Proteomes" id="UP000002945"/>
    </source>
</evidence>
<sequence length="428" mass="49550">MIQQETTIQEKAFSSNWWKESFLKTTNTLTKTSVFKDCISKDETALMREEIMSIVRLLCKLRTTQFGFRVFVDGKKLSYKQMNEVYDMPPKEGESVNSWAKRAFGDKKIGIIINRGEKLNNELATRMAYKISPLLNQVGTPLLGVNFTIFIGNYGWTPLGIHTDAPGESVTHFHLGPGDKTMYTWNKEEYEDLAGDKKFNNKNVEKFLPYANVHPFEEGDLYYMPPNEFHIGRSDELSIGLTLWLNNHQKKDLAKKLMNVILDQYLEESEDTMKPDKNPLEDLSAAEQALSLIKLPEDIKDLPFSEVMENVFKDYRYSLYSNSGYWTRPFPKEDETTYTLEDSFVLEKPFVMKYVETLDRKNIYIYVRGTKVVLNNHACIKTLIETINKGEVMTIKEAFAILDSEWDDNIGFYIINLLDTHNGIRKLS</sequence>
<keyword evidence="1" id="KW-0808">Transferase</keyword>
<protein>
    <submittedName>
        <fullName evidence="1">Putative RNA methylase</fullName>
    </submittedName>
</protein>
<keyword evidence="2" id="KW-1185">Reference proteome</keyword>
<proteinExistence type="predicted"/>
<dbReference type="eggNOG" id="ENOG502ZPDS">
    <property type="taxonomic scope" value="Bacteria"/>
</dbReference>
<name>A9DVI8_9FLAO</name>
<dbReference type="GO" id="GO:0008168">
    <property type="term" value="F:methyltransferase activity"/>
    <property type="evidence" value="ECO:0007669"/>
    <property type="project" value="UniProtKB-KW"/>
</dbReference>
<dbReference type="GO" id="GO:0032259">
    <property type="term" value="P:methylation"/>
    <property type="evidence" value="ECO:0007669"/>
    <property type="project" value="UniProtKB-KW"/>
</dbReference>
<dbReference type="STRING" id="391587.KAOT1_03422"/>
<keyword evidence="1" id="KW-0489">Methyltransferase</keyword>
<dbReference type="Gene3D" id="2.60.120.650">
    <property type="entry name" value="Cupin"/>
    <property type="match status" value="1"/>
</dbReference>
<accession>A9DVI8</accession>
<reference evidence="1 2" key="1">
    <citation type="journal article" date="2011" name="J. Bacteriol.">
        <title>Genome sequence of the algicidal bacterium Kordia algicida OT-1.</title>
        <authorList>
            <person name="Lee H.S."/>
            <person name="Kang S.G."/>
            <person name="Kwon K.K."/>
            <person name="Lee J.H."/>
            <person name="Kim S.J."/>
        </authorList>
    </citation>
    <scope>NUCLEOTIDE SEQUENCE [LARGE SCALE GENOMIC DNA]</scope>
    <source>
        <strain evidence="1 2">OT-1</strain>
    </source>
</reference>
<comment type="caution">
    <text evidence="1">The sequence shown here is derived from an EMBL/GenBank/DDBJ whole genome shotgun (WGS) entry which is preliminary data.</text>
</comment>
<dbReference type="Proteomes" id="UP000002945">
    <property type="component" value="Unassembled WGS sequence"/>
</dbReference>
<dbReference type="RefSeq" id="WP_007093257.1">
    <property type="nucleotide sequence ID" value="NZ_CP142125.1"/>
</dbReference>
<dbReference type="AlphaFoldDB" id="A9DVI8"/>
<dbReference type="SUPFAM" id="SSF51197">
    <property type="entry name" value="Clavaminate synthase-like"/>
    <property type="match status" value="1"/>
</dbReference>
<dbReference type="HOGENOM" id="CLU_684818_0_0_10"/>
<evidence type="ECO:0000313" key="1">
    <source>
        <dbReference type="EMBL" id="EDP96427.1"/>
    </source>
</evidence>
<gene>
    <name evidence="1" type="ORF">KAOT1_03422</name>
</gene>